<dbReference type="EMBL" id="KZ679256">
    <property type="protein sequence ID" value="PTB46149.1"/>
    <property type="molecule type" value="Genomic_DNA"/>
</dbReference>
<dbReference type="OrthoDB" id="5106279at2759"/>
<dbReference type="AlphaFoldDB" id="A0A2T3ZMY6"/>
<dbReference type="Pfam" id="PF01822">
    <property type="entry name" value="WSC"/>
    <property type="match status" value="1"/>
</dbReference>
<feature type="compositionally biased region" description="Polar residues" evidence="1">
    <location>
        <begin position="185"/>
        <end position="225"/>
    </location>
</feature>
<feature type="domain" description="WSC" evidence="3">
    <location>
        <begin position="25"/>
        <end position="120"/>
    </location>
</feature>
<feature type="compositionally biased region" description="Polar residues" evidence="1">
    <location>
        <begin position="232"/>
        <end position="251"/>
    </location>
</feature>
<feature type="region of interest" description="Disordered" evidence="1">
    <location>
        <begin position="128"/>
        <end position="328"/>
    </location>
</feature>
<dbReference type="Proteomes" id="UP000240493">
    <property type="component" value="Unassembled WGS sequence"/>
</dbReference>
<feature type="signal peptide" evidence="2">
    <location>
        <begin position="1"/>
        <end position="22"/>
    </location>
</feature>
<evidence type="ECO:0000256" key="1">
    <source>
        <dbReference type="SAM" id="MobiDB-lite"/>
    </source>
</evidence>
<keyword evidence="2" id="KW-0732">Signal</keyword>
<evidence type="ECO:0000313" key="4">
    <source>
        <dbReference type="EMBL" id="PTB46149.1"/>
    </source>
</evidence>
<gene>
    <name evidence="4" type="ORF">M441DRAFT_128421</name>
</gene>
<name>A0A2T3ZMY6_TRIA4</name>
<keyword evidence="5" id="KW-1185">Reference proteome</keyword>
<organism evidence="4 5">
    <name type="scientific">Trichoderma asperellum (strain ATCC 204424 / CBS 433.97 / NBRC 101777)</name>
    <dbReference type="NCBI Taxonomy" id="1042311"/>
    <lineage>
        <taxon>Eukaryota</taxon>
        <taxon>Fungi</taxon>
        <taxon>Dikarya</taxon>
        <taxon>Ascomycota</taxon>
        <taxon>Pezizomycotina</taxon>
        <taxon>Sordariomycetes</taxon>
        <taxon>Hypocreomycetidae</taxon>
        <taxon>Hypocreales</taxon>
        <taxon>Hypocreaceae</taxon>
        <taxon>Trichoderma</taxon>
    </lineage>
</organism>
<sequence>MLGILLFAIIGVIGGFCQTTHSTSPFAYQGCASIDPSCFGNALVFSDGRLTPESCQHACQGHQFAALLPDSCRCGDDANGVQPTDETKCDYPCMGDSILGMCGSICPESSPVIANIYTRVTPSQAPAYGDPTSAQSSVAAAETSCTSTDVSSVGEPSQPQRITPEGPAPGIPTVDPASGDPAATVNPTLGTPASQSPQESPCATESNTGLITPSQAPQGPLTPTGNAPEPKTFSNPNQQPNATPSATTPNCQLPHPDSYSGESIPGSPGGNPGGVSSENNCDPAGGPNLSPVVSPESTLWPWPSKKPEGDPPVPSHVPASDSPSGFIPPLSGGGFILLAAVIIW</sequence>
<evidence type="ECO:0000256" key="2">
    <source>
        <dbReference type="SAM" id="SignalP"/>
    </source>
</evidence>
<evidence type="ECO:0000313" key="5">
    <source>
        <dbReference type="Proteomes" id="UP000240493"/>
    </source>
</evidence>
<evidence type="ECO:0000259" key="3">
    <source>
        <dbReference type="PROSITE" id="PS51212"/>
    </source>
</evidence>
<protein>
    <recommendedName>
        <fullName evidence="3">WSC domain-containing protein</fullName>
    </recommendedName>
</protein>
<dbReference type="InterPro" id="IPR002889">
    <property type="entry name" value="WSC_carb-bd"/>
</dbReference>
<dbReference type="PROSITE" id="PS51212">
    <property type="entry name" value="WSC"/>
    <property type="match status" value="1"/>
</dbReference>
<accession>A0A2T3ZMY6</accession>
<feature type="compositionally biased region" description="Polar residues" evidence="1">
    <location>
        <begin position="132"/>
        <end position="161"/>
    </location>
</feature>
<dbReference type="STRING" id="1042311.A0A2T3ZMY6"/>
<feature type="chain" id="PRO_5015736760" description="WSC domain-containing protein" evidence="2">
    <location>
        <begin position="23"/>
        <end position="344"/>
    </location>
</feature>
<proteinExistence type="predicted"/>
<reference evidence="4 5" key="1">
    <citation type="submission" date="2016-07" db="EMBL/GenBank/DDBJ databases">
        <title>Multiple horizontal gene transfer events from other fungi enriched the ability of initially mycotrophic Trichoderma (Ascomycota) to feed on dead plant biomass.</title>
        <authorList>
            <consortium name="DOE Joint Genome Institute"/>
            <person name="Aerts A."/>
            <person name="Atanasova L."/>
            <person name="Chenthamara K."/>
            <person name="Zhang J."/>
            <person name="Grujic M."/>
            <person name="Henrissat B."/>
            <person name="Kuo A."/>
            <person name="Salamov A."/>
            <person name="Lipzen A."/>
            <person name="Labutti K."/>
            <person name="Barry K."/>
            <person name="Miao Y."/>
            <person name="Rahimi M.J."/>
            <person name="Shen Q."/>
            <person name="Grigoriev I.V."/>
            <person name="Kubicek C.P."/>
            <person name="Druzhinina I.S."/>
        </authorList>
    </citation>
    <scope>NUCLEOTIDE SEQUENCE [LARGE SCALE GENOMIC DNA]</scope>
    <source>
        <strain evidence="4 5">CBS 433.97</strain>
    </source>
</reference>